<gene>
    <name evidence="2" type="ORF">K460DRAFT_406558</name>
</gene>
<evidence type="ECO:0000313" key="2">
    <source>
        <dbReference type="EMBL" id="KAF1846350.1"/>
    </source>
</evidence>
<accession>A0A9P4L8S0</accession>
<dbReference type="RefSeq" id="XP_040788913.1">
    <property type="nucleotide sequence ID" value="XM_040936971.1"/>
</dbReference>
<name>A0A9P4L8S0_9PLEO</name>
<proteinExistence type="predicted"/>
<feature type="compositionally biased region" description="Basic and acidic residues" evidence="1">
    <location>
        <begin position="142"/>
        <end position="160"/>
    </location>
</feature>
<dbReference type="AlphaFoldDB" id="A0A9P4L8S0"/>
<feature type="region of interest" description="Disordered" evidence="1">
    <location>
        <begin position="1"/>
        <end position="160"/>
    </location>
</feature>
<organism evidence="2 3">
    <name type="scientific">Cucurbitaria berberidis CBS 394.84</name>
    <dbReference type="NCBI Taxonomy" id="1168544"/>
    <lineage>
        <taxon>Eukaryota</taxon>
        <taxon>Fungi</taxon>
        <taxon>Dikarya</taxon>
        <taxon>Ascomycota</taxon>
        <taxon>Pezizomycotina</taxon>
        <taxon>Dothideomycetes</taxon>
        <taxon>Pleosporomycetidae</taxon>
        <taxon>Pleosporales</taxon>
        <taxon>Pleosporineae</taxon>
        <taxon>Cucurbitariaceae</taxon>
        <taxon>Cucurbitaria</taxon>
    </lineage>
</organism>
<comment type="caution">
    <text evidence="2">The sequence shown here is derived from an EMBL/GenBank/DDBJ whole genome shotgun (WGS) entry which is preliminary data.</text>
</comment>
<evidence type="ECO:0000256" key="1">
    <source>
        <dbReference type="SAM" id="MobiDB-lite"/>
    </source>
</evidence>
<protein>
    <submittedName>
        <fullName evidence="2">Uncharacterized protein</fullName>
    </submittedName>
</protein>
<dbReference type="EMBL" id="ML976616">
    <property type="protein sequence ID" value="KAF1846350.1"/>
    <property type="molecule type" value="Genomic_DNA"/>
</dbReference>
<evidence type="ECO:0000313" key="3">
    <source>
        <dbReference type="Proteomes" id="UP000800039"/>
    </source>
</evidence>
<dbReference type="GeneID" id="63854221"/>
<reference evidence="2" key="1">
    <citation type="submission" date="2020-01" db="EMBL/GenBank/DDBJ databases">
        <authorList>
            <consortium name="DOE Joint Genome Institute"/>
            <person name="Haridas S."/>
            <person name="Albert R."/>
            <person name="Binder M."/>
            <person name="Bloem J."/>
            <person name="Labutti K."/>
            <person name="Salamov A."/>
            <person name="Andreopoulos B."/>
            <person name="Baker S.E."/>
            <person name="Barry K."/>
            <person name="Bills G."/>
            <person name="Bluhm B.H."/>
            <person name="Cannon C."/>
            <person name="Castanera R."/>
            <person name="Culley D.E."/>
            <person name="Daum C."/>
            <person name="Ezra D."/>
            <person name="Gonzalez J.B."/>
            <person name="Henrissat B."/>
            <person name="Kuo A."/>
            <person name="Liang C."/>
            <person name="Lipzen A."/>
            <person name="Lutzoni F."/>
            <person name="Magnuson J."/>
            <person name="Mondo S."/>
            <person name="Nolan M."/>
            <person name="Ohm R."/>
            <person name="Pangilinan J."/>
            <person name="Park H.-J."/>
            <person name="Ramirez L."/>
            <person name="Alfaro M."/>
            <person name="Sun H."/>
            <person name="Tritt A."/>
            <person name="Yoshinaga Y."/>
            <person name="Zwiers L.-H."/>
            <person name="Turgeon B.G."/>
            <person name="Goodwin S.B."/>
            <person name="Spatafora J.W."/>
            <person name="Crous P.W."/>
            <person name="Grigoriev I.V."/>
        </authorList>
    </citation>
    <scope>NUCLEOTIDE SEQUENCE</scope>
    <source>
        <strain evidence="2">CBS 394.84</strain>
    </source>
</reference>
<dbReference type="Proteomes" id="UP000800039">
    <property type="component" value="Unassembled WGS sequence"/>
</dbReference>
<sequence>MPPATAQAPSGYSVASAAPITRNAALGQNRTSDPPRAHGTTFGRTRNLREHLRVAGNSPPSRRPLGGMAPPRPPQPGRYHPYDPTLYAPSTSRHSQPHGDQTVPGTSQSAPMDLTPDQTDPAEMLRDPFGSGARSAPGPRPNKTDNTRPHDDKLAGRATK</sequence>
<keyword evidence="3" id="KW-1185">Reference proteome</keyword>